<sequence length="92" mass="10644">MYSLSTLSSLYPRLKKRMMKKLPLIFLAYWGILAVEAANIKRDCPEDDFHVQRPARDATIFLARILYFKLKPARAIYAKVKDHDKVTASGRT</sequence>
<name>A0A072UDI8_MEDTR</name>
<evidence type="ECO:0000313" key="1">
    <source>
        <dbReference type="EMBL" id="KEH27692.1"/>
    </source>
</evidence>
<evidence type="ECO:0000313" key="3">
    <source>
        <dbReference type="Proteomes" id="UP000002051"/>
    </source>
</evidence>
<keyword evidence="1" id="KW-0812">Transmembrane</keyword>
<reference evidence="2" key="3">
    <citation type="submission" date="2015-04" db="UniProtKB">
        <authorList>
            <consortium name="EnsemblPlants"/>
        </authorList>
    </citation>
    <scope>IDENTIFICATION</scope>
    <source>
        <strain evidence="2">cv. Jemalong A17</strain>
    </source>
</reference>
<proteinExistence type="predicted"/>
<reference evidence="1 3" key="2">
    <citation type="journal article" date="2014" name="BMC Genomics">
        <title>An improved genome release (version Mt4.0) for the model legume Medicago truncatula.</title>
        <authorList>
            <person name="Tang H."/>
            <person name="Krishnakumar V."/>
            <person name="Bidwell S."/>
            <person name="Rosen B."/>
            <person name="Chan A."/>
            <person name="Zhou S."/>
            <person name="Gentzbittel L."/>
            <person name="Childs K.L."/>
            <person name="Yandell M."/>
            <person name="Gundlach H."/>
            <person name="Mayer K.F."/>
            <person name="Schwartz D.C."/>
            <person name="Town C.D."/>
        </authorList>
    </citation>
    <scope>GENOME REANNOTATION</scope>
    <source>
        <strain evidence="1">A17</strain>
        <strain evidence="2 3">cv. Jemalong A17</strain>
    </source>
</reference>
<dbReference type="HOGENOM" id="CLU_187134_0_0_1"/>
<gene>
    <name evidence="1" type="ordered locus">MTR_5g029155</name>
</gene>
<evidence type="ECO:0000313" key="2">
    <source>
        <dbReference type="EnsemblPlants" id="KEH27692"/>
    </source>
</evidence>
<dbReference type="EnsemblPlants" id="KEH27692">
    <property type="protein sequence ID" value="KEH27692"/>
    <property type="gene ID" value="MTR_5g029155"/>
</dbReference>
<dbReference type="EMBL" id="CM001221">
    <property type="protein sequence ID" value="KEH27692.1"/>
    <property type="molecule type" value="Genomic_DNA"/>
</dbReference>
<dbReference type="Proteomes" id="UP000002051">
    <property type="component" value="Chromosome 5"/>
</dbReference>
<accession>A0A072UDI8</accession>
<organism evidence="1 3">
    <name type="scientific">Medicago truncatula</name>
    <name type="common">Barrel medic</name>
    <name type="synonym">Medicago tribuloides</name>
    <dbReference type="NCBI Taxonomy" id="3880"/>
    <lineage>
        <taxon>Eukaryota</taxon>
        <taxon>Viridiplantae</taxon>
        <taxon>Streptophyta</taxon>
        <taxon>Embryophyta</taxon>
        <taxon>Tracheophyta</taxon>
        <taxon>Spermatophyta</taxon>
        <taxon>Magnoliopsida</taxon>
        <taxon>eudicotyledons</taxon>
        <taxon>Gunneridae</taxon>
        <taxon>Pentapetalae</taxon>
        <taxon>rosids</taxon>
        <taxon>fabids</taxon>
        <taxon>Fabales</taxon>
        <taxon>Fabaceae</taxon>
        <taxon>Papilionoideae</taxon>
        <taxon>50 kb inversion clade</taxon>
        <taxon>NPAAA clade</taxon>
        <taxon>Hologalegina</taxon>
        <taxon>IRL clade</taxon>
        <taxon>Trifolieae</taxon>
        <taxon>Medicago</taxon>
    </lineage>
</organism>
<keyword evidence="1" id="KW-0472">Membrane</keyword>
<protein>
    <submittedName>
        <fullName evidence="1">Transmembrane protein, putative</fullName>
    </submittedName>
</protein>
<dbReference type="AlphaFoldDB" id="A0A072UDI8"/>
<keyword evidence="3" id="KW-1185">Reference proteome</keyword>
<reference evidence="1 3" key="1">
    <citation type="journal article" date="2011" name="Nature">
        <title>The Medicago genome provides insight into the evolution of rhizobial symbioses.</title>
        <authorList>
            <person name="Young N.D."/>
            <person name="Debelle F."/>
            <person name="Oldroyd G.E."/>
            <person name="Geurts R."/>
            <person name="Cannon S.B."/>
            <person name="Udvardi M.K."/>
            <person name="Benedito V.A."/>
            <person name="Mayer K.F."/>
            <person name="Gouzy J."/>
            <person name="Schoof H."/>
            <person name="Van de Peer Y."/>
            <person name="Proost S."/>
            <person name="Cook D.R."/>
            <person name="Meyers B.C."/>
            <person name="Spannagl M."/>
            <person name="Cheung F."/>
            <person name="De Mita S."/>
            <person name="Krishnakumar V."/>
            <person name="Gundlach H."/>
            <person name="Zhou S."/>
            <person name="Mudge J."/>
            <person name="Bharti A.K."/>
            <person name="Murray J.D."/>
            <person name="Naoumkina M.A."/>
            <person name="Rosen B."/>
            <person name="Silverstein K.A."/>
            <person name="Tang H."/>
            <person name="Rombauts S."/>
            <person name="Zhao P.X."/>
            <person name="Zhou P."/>
            <person name="Barbe V."/>
            <person name="Bardou P."/>
            <person name="Bechner M."/>
            <person name="Bellec A."/>
            <person name="Berger A."/>
            <person name="Berges H."/>
            <person name="Bidwell S."/>
            <person name="Bisseling T."/>
            <person name="Choisne N."/>
            <person name="Couloux A."/>
            <person name="Denny R."/>
            <person name="Deshpande S."/>
            <person name="Dai X."/>
            <person name="Doyle J.J."/>
            <person name="Dudez A.M."/>
            <person name="Farmer A.D."/>
            <person name="Fouteau S."/>
            <person name="Franken C."/>
            <person name="Gibelin C."/>
            <person name="Gish J."/>
            <person name="Goldstein S."/>
            <person name="Gonzalez A.J."/>
            <person name="Green P.J."/>
            <person name="Hallab A."/>
            <person name="Hartog M."/>
            <person name="Hua A."/>
            <person name="Humphray S.J."/>
            <person name="Jeong D.H."/>
            <person name="Jing Y."/>
            <person name="Jocker A."/>
            <person name="Kenton S.M."/>
            <person name="Kim D.J."/>
            <person name="Klee K."/>
            <person name="Lai H."/>
            <person name="Lang C."/>
            <person name="Lin S."/>
            <person name="Macmil S.L."/>
            <person name="Magdelenat G."/>
            <person name="Matthews L."/>
            <person name="McCorrison J."/>
            <person name="Monaghan E.L."/>
            <person name="Mun J.H."/>
            <person name="Najar F.Z."/>
            <person name="Nicholson C."/>
            <person name="Noirot C."/>
            <person name="O'Bleness M."/>
            <person name="Paule C.R."/>
            <person name="Poulain J."/>
            <person name="Prion F."/>
            <person name="Qin B."/>
            <person name="Qu C."/>
            <person name="Retzel E.F."/>
            <person name="Riddle C."/>
            <person name="Sallet E."/>
            <person name="Samain S."/>
            <person name="Samson N."/>
            <person name="Sanders I."/>
            <person name="Saurat O."/>
            <person name="Scarpelli C."/>
            <person name="Schiex T."/>
            <person name="Segurens B."/>
            <person name="Severin A.J."/>
            <person name="Sherrier D.J."/>
            <person name="Shi R."/>
            <person name="Sims S."/>
            <person name="Singer S.R."/>
            <person name="Sinharoy S."/>
            <person name="Sterck L."/>
            <person name="Viollet A."/>
            <person name="Wang B.B."/>
            <person name="Wang K."/>
            <person name="Wang M."/>
            <person name="Wang X."/>
            <person name="Warfsmann J."/>
            <person name="Weissenbach J."/>
            <person name="White D.D."/>
            <person name="White J.D."/>
            <person name="Wiley G.B."/>
            <person name="Wincker P."/>
            <person name="Xing Y."/>
            <person name="Yang L."/>
            <person name="Yao Z."/>
            <person name="Ying F."/>
            <person name="Zhai J."/>
            <person name="Zhou L."/>
            <person name="Zuber A."/>
            <person name="Denarie J."/>
            <person name="Dixon R.A."/>
            <person name="May G.D."/>
            <person name="Schwartz D.C."/>
            <person name="Rogers J."/>
            <person name="Quetier F."/>
            <person name="Town C.D."/>
            <person name="Roe B.A."/>
        </authorList>
    </citation>
    <scope>NUCLEOTIDE SEQUENCE [LARGE SCALE GENOMIC DNA]</scope>
    <source>
        <strain evidence="1">A17</strain>
        <strain evidence="2 3">cv. Jemalong A17</strain>
    </source>
</reference>